<organism evidence="1 2">
    <name type="scientific">Streptococcus gallolyticus</name>
    <dbReference type="NCBI Taxonomy" id="315405"/>
    <lineage>
        <taxon>Bacteria</taxon>
        <taxon>Bacillati</taxon>
        <taxon>Bacillota</taxon>
        <taxon>Bacilli</taxon>
        <taxon>Lactobacillales</taxon>
        <taxon>Streptococcaceae</taxon>
        <taxon>Streptococcus</taxon>
    </lineage>
</organism>
<reference evidence="1 2" key="1">
    <citation type="submission" date="2014-02" db="EMBL/GenBank/DDBJ databases">
        <authorList>
            <person name="Manrique M."/>
        </authorList>
    </citation>
    <scope>NUCLEOTIDE SEQUENCE [LARGE SCALE GENOMIC DNA]</scope>
    <source>
        <strain evidence="1 2">LMG17956</strain>
    </source>
</reference>
<dbReference type="EMBL" id="CCBC010000177">
    <property type="protein sequence ID" value="CDO18253.1"/>
    <property type="molecule type" value="Genomic_DNA"/>
</dbReference>
<reference evidence="1 2" key="2">
    <citation type="submission" date="2014-05" db="EMBL/GenBank/DDBJ databases">
        <title>Genome sequence of Streptococcus gallolyticus.</title>
        <authorList>
            <person name="Del Campo R."/>
        </authorList>
    </citation>
    <scope>NUCLEOTIDE SEQUENCE [LARGE SCALE GENOMIC DNA]</scope>
    <source>
        <strain evidence="1 2">LMG17956</strain>
    </source>
</reference>
<dbReference type="InterPro" id="IPR023393">
    <property type="entry name" value="START-like_dom_sf"/>
</dbReference>
<evidence type="ECO:0000313" key="1">
    <source>
        <dbReference type="EMBL" id="CDO18253.1"/>
    </source>
</evidence>
<comment type="caution">
    <text evidence="1">The sequence shown here is derived from an EMBL/GenBank/DDBJ whole genome shotgun (WGS) entry which is preliminary data.</text>
</comment>
<dbReference type="Gene3D" id="3.30.530.20">
    <property type="match status" value="1"/>
</dbReference>
<accession>A0A060RKQ9</accession>
<sequence length="167" mass="19308">MLSINFPEKFTPGLTDNFVSNEVVFKDLDFDKILDGLLDAGKWETYYENSSDVHMYNQDSTVLKNDTRFRFKTFGFDVEAQVEEYDLDAENGVLRLAWHGWNEAEGDEFLDVYHAWLVQKLDRNRVRILTQESQIGTPAKELAKSVPNTMMLGHQAWLDGLVAFAKY</sequence>
<dbReference type="AlphaFoldDB" id="A0A060RKQ9"/>
<dbReference type="Proteomes" id="UP000027584">
    <property type="component" value="Unassembled WGS sequence"/>
</dbReference>
<gene>
    <name evidence="1" type="ORF">BN963_SGAL_01451</name>
</gene>
<name>A0A060RKQ9_9STRE</name>
<evidence type="ECO:0000313" key="2">
    <source>
        <dbReference type="Proteomes" id="UP000027584"/>
    </source>
</evidence>
<protein>
    <recommendedName>
        <fullName evidence="3">Polyketide cyclase</fullName>
    </recommendedName>
</protein>
<proteinExistence type="predicted"/>
<evidence type="ECO:0008006" key="3">
    <source>
        <dbReference type="Google" id="ProtNLM"/>
    </source>
</evidence>